<comment type="caution">
    <text evidence="2">The sequence shown here is derived from an EMBL/GenBank/DDBJ whole genome shotgun (WGS) entry which is preliminary data.</text>
</comment>
<gene>
    <name evidence="2" type="ORF">E2562_012588</name>
</gene>
<protein>
    <submittedName>
        <fullName evidence="2">Uncharacterized protein</fullName>
    </submittedName>
</protein>
<dbReference type="Proteomes" id="UP000479710">
    <property type="component" value="Unassembled WGS sequence"/>
</dbReference>
<proteinExistence type="predicted"/>
<organism evidence="2 3">
    <name type="scientific">Oryza meyeriana var. granulata</name>
    <dbReference type="NCBI Taxonomy" id="110450"/>
    <lineage>
        <taxon>Eukaryota</taxon>
        <taxon>Viridiplantae</taxon>
        <taxon>Streptophyta</taxon>
        <taxon>Embryophyta</taxon>
        <taxon>Tracheophyta</taxon>
        <taxon>Spermatophyta</taxon>
        <taxon>Magnoliopsida</taxon>
        <taxon>Liliopsida</taxon>
        <taxon>Poales</taxon>
        <taxon>Poaceae</taxon>
        <taxon>BOP clade</taxon>
        <taxon>Oryzoideae</taxon>
        <taxon>Oryzeae</taxon>
        <taxon>Oryzinae</taxon>
        <taxon>Oryza</taxon>
        <taxon>Oryza meyeriana</taxon>
    </lineage>
</organism>
<sequence length="66" mass="6907">MARCAKGEAETRQGTGGPYDDKGCRGDGDGLEHSGDATEVARLGGWTLGQRQGWLSSGVPEWRGDG</sequence>
<name>A0A6G1D4Y8_9ORYZ</name>
<reference evidence="2 3" key="1">
    <citation type="submission" date="2019-11" db="EMBL/GenBank/DDBJ databases">
        <title>Whole genome sequence of Oryza granulata.</title>
        <authorList>
            <person name="Li W."/>
        </authorList>
    </citation>
    <scope>NUCLEOTIDE SEQUENCE [LARGE SCALE GENOMIC DNA]</scope>
    <source>
        <strain evidence="3">cv. Menghai</strain>
        <tissue evidence="2">Leaf</tissue>
    </source>
</reference>
<accession>A0A6G1D4Y8</accession>
<keyword evidence="3" id="KW-1185">Reference proteome</keyword>
<feature type="compositionally biased region" description="Basic and acidic residues" evidence="1">
    <location>
        <begin position="19"/>
        <end position="35"/>
    </location>
</feature>
<dbReference type="EMBL" id="SPHZ02000007">
    <property type="protein sequence ID" value="KAF0906803.1"/>
    <property type="molecule type" value="Genomic_DNA"/>
</dbReference>
<evidence type="ECO:0000256" key="1">
    <source>
        <dbReference type="SAM" id="MobiDB-lite"/>
    </source>
</evidence>
<feature type="region of interest" description="Disordered" evidence="1">
    <location>
        <begin position="1"/>
        <end position="35"/>
    </location>
</feature>
<dbReference type="AlphaFoldDB" id="A0A6G1D4Y8"/>
<evidence type="ECO:0000313" key="2">
    <source>
        <dbReference type="EMBL" id="KAF0906803.1"/>
    </source>
</evidence>
<feature type="compositionally biased region" description="Basic and acidic residues" evidence="1">
    <location>
        <begin position="1"/>
        <end position="11"/>
    </location>
</feature>
<evidence type="ECO:0000313" key="3">
    <source>
        <dbReference type="Proteomes" id="UP000479710"/>
    </source>
</evidence>